<dbReference type="HAMAP" id="MF_01576">
    <property type="entry name" value="THF_DHG_CYH"/>
    <property type="match status" value="1"/>
</dbReference>
<evidence type="ECO:0000256" key="12">
    <source>
        <dbReference type="HAMAP-Rule" id="MF_01576"/>
    </source>
</evidence>
<evidence type="ECO:0000256" key="1">
    <source>
        <dbReference type="ARBA" id="ARBA00004777"/>
    </source>
</evidence>
<evidence type="ECO:0000256" key="2">
    <source>
        <dbReference type="ARBA" id="ARBA00011738"/>
    </source>
</evidence>
<dbReference type="FunFam" id="3.40.50.720:FF:000094">
    <property type="entry name" value="Bifunctional protein FolD"/>
    <property type="match status" value="1"/>
</dbReference>
<evidence type="ECO:0000313" key="15">
    <source>
        <dbReference type="EMBL" id="EES54035.1"/>
    </source>
</evidence>
<dbReference type="Pfam" id="PF02882">
    <property type="entry name" value="THF_DHG_CYH_C"/>
    <property type="match status" value="1"/>
</dbReference>
<comment type="pathway">
    <text evidence="1 12">One-carbon metabolism; tetrahydrofolate interconversion.</text>
</comment>
<feature type="binding site" evidence="12">
    <location>
        <begin position="168"/>
        <end position="170"/>
    </location>
    <ligand>
        <name>NADP(+)</name>
        <dbReference type="ChEBI" id="CHEBI:58349"/>
    </ligand>
</feature>
<keyword evidence="9 12" id="KW-0368">Histidine biosynthesis</keyword>
<dbReference type="InterPro" id="IPR036291">
    <property type="entry name" value="NAD(P)-bd_dom_sf"/>
</dbReference>
<comment type="subunit">
    <text evidence="2 12">Homodimer.</text>
</comment>
<name>C6HTS0_9BACT</name>
<dbReference type="GO" id="GO:0004477">
    <property type="term" value="F:methenyltetrahydrofolate cyclohydrolase activity"/>
    <property type="evidence" value="ECO:0007669"/>
    <property type="project" value="UniProtKB-UniRule"/>
</dbReference>
<dbReference type="NCBIfam" id="NF010783">
    <property type="entry name" value="PRK14186.1"/>
    <property type="match status" value="1"/>
</dbReference>
<dbReference type="FunFam" id="3.40.50.10860:FF:000005">
    <property type="entry name" value="C-1-tetrahydrofolate synthase, cytoplasmic, putative"/>
    <property type="match status" value="1"/>
</dbReference>
<dbReference type="GO" id="GO:0004488">
    <property type="term" value="F:methylenetetrahydrofolate dehydrogenase (NADP+) activity"/>
    <property type="evidence" value="ECO:0007669"/>
    <property type="project" value="UniProtKB-UniRule"/>
</dbReference>
<keyword evidence="7 12" id="KW-0521">NADP</keyword>
<comment type="function">
    <text evidence="12">Catalyzes the oxidation of 5,10-methylenetetrahydrofolate to 5,10-methenyltetrahydrofolate and then the hydrolysis of 5,10-methenyltetrahydrofolate to 10-formyltetrahydrofolate.</text>
</comment>
<dbReference type="CDD" id="cd01080">
    <property type="entry name" value="NAD_bind_m-THF_DH_Cyclohyd"/>
    <property type="match status" value="1"/>
</dbReference>
<dbReference type="InterPro" id="IPR020867">
    <property type="entry name" value="THF_DH/CycHdrlase_CS"/>
</dbReference>
<dbReference type="EC" id="3.5.4.9" evidence="12"/>
<dbReference type="InterPro" id="IPR046346">
    <property type="entry name" value="Aminoacid_DH-like_N_sf"/>
</dbReference>
<organism evidence="15 16">
    <name type="scientific">Leptospirillum ferrodiazotrophum</name>
    <dbReference type="NCBI Taxonomy" id="412449"/>
    <lineage>
        <taxon>Bacteria</taxon>
        <taxon>Pseudomonadati</taxon>
        <taxon>Nitrospirota</taxon>
        <taxon>Nitrospiria</taxon>
        <taxon>Nitrospirales</taxon>
        <taxon>Nitrospiraceae</taxon>
        <taxon>Leptospirillum</taxon>
    </lineage>
</organism>
<keyword evidence="10 12" id="KW-0486">Methionine biosynthesis</keyword>
<feature type="domain" description="Tetrahydrofolate dehydrogenase/cyclohydrolase NAD(P)-binding" evidence="14">
    <location>
        <begin position="142"/>
        <end position="283"/>
    </location>
</feature>
<keyword evidence="4 12" id="KW-0028">Amino-acid biosynthesis</keyword>
<dbReference type="PROSITE" id="PS00766">
    <property type="entry name" value="THF_DHG_CYH_1"/>
    <property type="match status" value="1"/>
</dbReference>
<feature type="domain" description="Tetrahydrofolate dehydrogenase/cyclohydrolase catalytic" evidence="13">
    <location>
        <begin position="8"/>
        <end position="123"/>
    </location>
</feature>
<dbReference type="SUPFAM" id="SSF51735">
    <property type="entry name" value="NAD(P)-binding Rossmann-fold domains"/>
    <property type="match status" value="1"/>
</dbReference>
<dbReference type="AlphaFoldDB" id="C6HTS0"/>
<dbReference type="GO" id="GO:0006164">
    <property type="term" value="P:purine nucleotide biosynthetic process"/>
    <property type="evidence" value="ECO:0007669"/>
    <property type="project" value="UniProtKB-KW"/>
</dbReference>
<evidence type="ECO:0000256" key="4">
    <source>
        <dbReference type="ARBA" id="ARBA00022605"/>
    </source>
</evidence>
<dbReference type="EC" id="1.5.1.5" evidence="12"/>
<keyword evidence="11 12" id="KW-0511">Multifunctional enzyme</keyword>
<dbReference type="SUPFAM" id="SSF53223">
    <property type="entry name" value="Aminoacid dehydrogenase-like, N-terminal domain"/>
    <property type="match status" value="1"/>
</dbReference>
<dbReference type="Proteomes" id="UP000009374">
    <property type="component" value="Unassembled WGS sequence"/>
</dbReference>
<dbReference type="Gene3D" id="3.40.50.10860">
    <property type="entry name" value="Leucine Dehydrogenase, chain A, domain 1"/>
    <property type="match status" value="1"/>
</dbReference>
<dbReference type="NCBIfam" id="NF008058">
    <property type="entry name" value="PRK10792.1"/>
    <property type="match status" value="1"/>
</dbReference>
<comment type="catalytic activity">
    <reaction evidence="12">
        <text>(6R)-5,10-methylene-5,6,7,8-tetrahydrofolate + NADP(+) = (6R)-5,10-methenyltetrahydrofolate + NADPH</text>
        <dbReference type="Rhea" id="RHEA:22812"/>
        <dbReference type="ChEBI" id="CHEBI:15636"/>
        <dbReference type="ChEBI" id="CHEBI:57455"/>
        <dbReference type="ChEBI" id="CHEBI:57783"/>
        <dbReference type="ChEBI" id="CHEBI:58349"/>
        <dbReference type="EC" id="1.5.1.5"/>
    </reaction>
</comment>
<evidence type="ECO:0000313" key="16">
    <source>
        <dbReference type="Proteomes" id="UP000009374"/>
    </source>
</evidence>
<evidence type="ECO:0000256" key="3">
    <source>
        <dbReference type="ARBA" id="ARBA00022563"/>
    </source>
</evidence>
<evidence type="ECO:0000259" key="13">
    <source>
        <dbReference type="Pfam" id="PF00763"/>
    </source>
</evidence>
<gene>
    <name evidence="12" type="primary">folD</name>
    <name evidence="15" type="ORF">UBAL3_24060051</name>
</gene>
<sequence length="290" mass="30507">MAHTPMILDGKALAATLHDEQAKKVQALAPRAGRPPGLAVILVGEDPASRTYVANKRNACRKVGFHAPEYNLKDSTTTQDLLSLIDTLNADPAIDGILVQLPLPAHVRKEEILLRIAPDKDVDGFHPANLGRLVAGEPGLVACTPRGIITLLDRAGIPISGKHAVVIGRSVIVGRPMSLLLLNRDATVTICHSKTPDLPAAARQADILVAALGRPEMIGRDYIKPGATVIDVGISRGADGKLKGDVRFDEAREVAGAITPVPGGVGPMTIATLLDNTLDAYLHHTGLSSP</sequence>
<evidence type="ECO:0000256" key="10">
    <source>
        <dbReference type="ARBA" id="ARBA00023167"/>
    </source>
</evidence>
<keyword evidence="5 12" id="KW-0658">Purine biosynthesis</keyword>
<evidence type="ECO:0000256" key="11">
    <source>
        <dbReference type="ARBA" id="ARBA00023268"/>
    </source>
</evidence>
<dbReference type="InterPro" id="IPR000672">
    <property type="entry name" value="THF_DH/CycHdrlase"/>
</dbReference>
<dbReference type="PROSITE" id="PS00767">
    <property type="entry name" value="THF_DHG_CYH_2"/>
    <property type="match status" value="1"/>
</dbReference>
<comment type="caution">
    <text evidence="12">Lacks conserved residue(s) required for the propagation of feature annotation.</text>
</comment>
<dbReference type="InterPro" id="IPR020631">
    <property type="entry name" value="THF_DH/CycHdrlase_NAD-bd_dom"/>
</dbReference>
<dbReference type="GO" id="GO:0009086">
    <property type="term" value="P:methionine biosynthetic process"/>
    <property type="evidence" value="ECO:0007669"/>
    <property type="project" value="UniProtKB-KW"/>
</dbReference>
<dbReference type="Pfam" id="PF00763">
    <property type="entry name" value="THF_DHG_CYH"/>
    <property type="match status" value="1"/>
</dbReference>
<dbReference type="PRINTS" id="PR00085">
    <property type="entry name" value="THFDHDRGNASE"/>
</dbReference>
<dbReference type="PANTHER" id="PTHR48099:SF5">
    <property type="entry name" value="C-1-TETRAHYDROFOLATE SYNTHASE, CYTOPLASMIC"/>
    <property type="match status" value="1"/>
</dbReference>
<keyword evidence="3 12" id="KW-0554">One-carbon metabolism</keyword>
<feature type="binding site" evidence="12">
    <location>
        <position position="234"/>
    </location>
    <ligand>
        <name>NADP(+)</name>
        <dbReference type="ChEBI" id="CHEBI:58349"/>
    </ligand>
</feature>
<reference evidence="15 16" key="1">
    <citation type="journal article" date="2009" name="Appl. Environ. Microbiol.">
        <title>Community genomic and proteomic analyses of chemoautotrophic iron-oxidizing "Leptospirillum rubarum" (Group II) and "Leptospirillum ferrodiazotrophum" (Group III) bacteria in acid mine drainage biofilms.</title>
        <authorList>
            <person name="Goltsman D.S."/>
            <person name="Denef V.J."/>
            <person name="Singer S.W."/>
            <person name="VerBerkmoes N.C."/>
            <person name="Lefsrud M."/>
            <person name="Mueller R.S."/>
            <person name="Dick G.J."/>
            <person name="Sun C.L."/>
            <person name="Wheeler K.E."/>
            <person name="Zemla A."/>
            <person name="Baker B.J."/>
            <person name="Hauser L."/>
            <person name="Land M."/>
            <person name="Shah M.B."/>
            <person name="Thelen M.P."/>
            <person name="Hettich R.L."/>
            <person name="Banfield J.F."/>
        </authorList>
    </citation>
    <scope>NUCLEOTIDE SEQUENCE [LARGE SCALE GENOMIC DNA]</scope>
</reference>
<keyword evidence="16" id="KW-1185">Reference proteome</keyword>
<keyword evidence="8 12" id="KW-0560">Oxidoreductase</keyword>
<dbReference type="InterPro" id="IPR020630">
    <property type="entry name" value="THF_DH/CycHdrlase_cat_dom"/>
</dbReference>
<evidence type="ECO:0000256" key="9">
    <source>
        <dbReference type="ARBA" id="ARBA00023102"/>
    </source>
</evidence>
<dbReference type="GO" id="GO:0005829">
    <property type="term" value="C:cytosol"/>
    <property type="evidence" value="ECO:0007669"/>
    <property type="project" value="TreeGrafter"/>
</dbReference>
<dbReference type="UniPathway" id="UPA00193"/>
<evidence type="ECO:0000256" key="5">
    <source>
        <dbReference type="ARBA" id="ARBA00022755"/>
    </source>
</evidence>
<proteinExistence type="inferred from homology"/>
<evidence type="ECO:0000256" key="7">
    <source>
        <dbReference type="ARBA" id="ARBA00022857"/>
    </source>
</evidence>
<keyword evidence="6 12" id="KW-0378">Hydrolase</keyword>
<comment type="catalytic activity">
    <reaction evidence="12">
        <text>(6R)-5,10-methenyltetrahydrofolate + H2O = (6R)-10-formyltetrahydrofolate + H(+)</text>
        <dbReference type="Rhea" id="RHEA:23700"/>
        <dbReference type="ChEBI" id="CHEBI:15377"/>
        <dbReference type="ChEBI" id="CHEBI:15378"/>
        <dbReference type="ChEBI" id="CHEBI:57455"/>
        <dbReference type="ChEBI" id="CHEBI:195366"/>
        <dbReference type="EC" id="3.5.4.9"/>
    </reaction>
</comment>
<comment type="similarity">
    <text evidence="12">Belongs to the tetrahydrofolate dehydrogenase/cyclohydrolase family.</text>
</comment>
<dbReference type="Gene3D" id="3.40.50.720">
    <property type="entry name" value="NAD(P)-binding Rossmann-like Domain"/>
    <property type="match status" value="1"/>
</dbReference>
<evidence type="ECO:0000259" key="14">
    <source>
        <dbReference type="Pfam" id="PF02882"/>
    </source>
</evidence>
<evidence type="ECO:0000256" key="8">
    <source>
        <dbReference type="ARBA" id="ARBA00023002"/>
    </source>
</evidence>
<evidence type="ECO:0000256" key="6">
    <source>
        <dbReference type="ARBA" id="ARBA00022801"/>
    </source>
</evidence>
<dbReference type="GO" id="GO:0000105">
    <property type="term" value="P:L-histidine biosynthetic process"/>
    <property type="evidence" value="ECO:0007669"/>
    <property type="project" value="UniProtKB-KW"/>
</dbReference>
<dbReference type="PANTHER" id="PTHR48099">
    <property type="entry name" value="C-1-TETRAHYDROFOLATE SYNTHASE, CYTOPLASMIC-RELATED"/>
    <property type="match status" value="1"/>
</dbReference>
<dbReference type="EMBL" id="GG693851">
    <property type="protein sequence ID" value="EES54035.1"/>
    <property type="molecule type" value="Genomic_DNA"/>
</dbReference>
<protein>
    <recommendedName>
        <fullName evidence="12">Bifunctional protein FolD</fullName>
    </recommendedName>
    <domain>
        <recommendedName>
            <fullName evidence="12">Methylenetetrahydrofolate dehydrogenase</fullName>
            <ecNumber evidence="12">1.5.1.5</ecNumber>
        </recommendedName>
    </domain>
    <domain>
        <recommendedName>
            <fullName evidence="12">Methenyltetrahydrofolate cyclohydrolase</fullName>
            <ecNumber evidence="12">3.5.4.9</ecNumber>
        </recommendedName>
    </domain>
</protein>
<accession>C6HTS0</accession>
<dbReference type="GO" id="GO:0035999">
    <property type="term" value="P:tetrahydrofolate interconversion"/>
    <property type="evidence" value="ECO:0007669"/>
    <property type="project" value="UniProtKB-UniRule"/>
</dbReference>